<evidence type="ECO:0000313" key="2">
    <source>
        <dbReference type="EMBL" id="MFH8251091.1"/>
    </source>
</evidence>
<protein>
    <recommendedName>
        <fullName evidence="4">Allene oxide cyclase barrel-like domain-containing protein</fullName>
    </recommendedName>
</protein>
<keyword evidence="1" id="KW-0732">Signal</keyword>
<accession>A0ABW7Q895</accession>
<dbReference type="EMBL" id="JBIQWL010000004">
    <property type="protein sequence ID" value="MFH8251091.1"/>
    <property type="molecule type" value="Genomic_DNA"/>
</dbReference>
<organism evidence="2 3">
    <name type="scientific">Microbacterium alkaliflavum</name>
    <dbReference type="NCBI Taxonomy" id="3248839"/>
    <lineage>
        <taxon>Bacteria</taxon>
        <taxon>Bacillati</taxon>
        <taxon>Actinomycetota</taxon>
        <taxon>Actinomycetes</taxon>
        <taxon>Micrococcales</taxon>
        <taxon>Microbacteriaceae</taxon>
        <taxon>Microbacterium</taxon>
    </lineage>
</organism>
<evidence type="ECO:0000313" key="3">
    <source>
        <dbReference type="Proteomes" id="UP001610861"/>
    </source>
</evidence>
<feature type="chain" id="PRO_5046638035" description="Allene oxide cyclase barrel-like domain-containing protein" evidence="1">
    <location>
        <begin position="30"/>
        <end position="166"/>
    </location>
</feature>
<reference evidence="2 3" key="1">
    <citation type="submission" date="2024-09" db="EMBL/GenBank/DDBJ databases">
        <authorList>
            <person name="Pan X."/>
        </authorList>
    </citation>
    <scope>NUCLEOTIDE SEQUENCE [LARGE SCALE GENOMIC DNA]</scope>
    <source>
        <strain evidence="2 3">B2969</strain>
    </source>
</reference>
<dbReference type="Proteomes" id="UP001610861">
    <property type="component" value="Unassembled WGS sequence"/>
</dbReference>
<dbReference type="RefSeq" id="WP_397556553.1">
    <property type="nucleotide sequence ID" value="NZ_JBIQWL010000004.1"/>
</dbReference>
<gene>
    <name evidence="2" type="ORF">ACH3VR_12045</name>
</gene>
<keyword evidence="3" id="KW-1185">Reference proteome</keyword>
<evidence type="ECO:0008006" key="4">
    <source>
        <dbReference type="Google" id="ProtNLM"/>
    </source>
</evidence>
<comment type="caution">
    <text evidence="2">The sequence shown here is derived from an EMBL/GenBank/DDBJ whole genome shotgun (WGS) entry which is preliminary data.</text>
</comment>
<name>A0ABW7Q895_9MICO</name>
<feature type="signal peptide" evidence="1">
    <location>
        <begin position="1"/>
        <end position="29"/>
    </location>
</feature>
<proteinExistence type="predicted"/>
<evidence type="ECO:0000256" key="1">
    <source>
        <dbReference type="SAM" id="SignalP"/>
    </source>
</evidence>
<sequence>MSKRFTIGAALLAVAAAGVILTVPSAAEASATVTRFTFSGTETFADSPPECVPEVKSGVTNAVDTGSGQITETSHGYQIHVSDTFVYRTDFDDGSYLTGVAHGHFTEVGTGSVTVHTEVVREPRTIYSADGVPIGRVMIHYLLHTTTDNLTGDTSASIEKFFATCY</sequence>